<dbReference type="Pfam" id="PF01467">
    <property type="entry name" value="CTP_transf_like"/>
    <property type="match status" value="1"/>
</dbReference>
<comment type="caution">
    <text evidence="2">The sequence shown here is derived from an EMBL/GenBank/DDBJ whole genome shotgun (WGS) entry which is preliminary data.</text>
</comment>
<dbReference type="EMBL" id="RWJN01000253">
    <property type="protein sequence ID" value="TCD64147.1"/>
    <property type="molecule type" value="Genomic_DNA"/>
</dbReference>
<dbReference type="OrthoDB" id="330671at2759"/>
<dbReference type="SUPFAM" id="SSF52374">
    <property type="entry name" value="Nucleotidylyl transferase"/>
    <property type="match status" value="1"/>
</dbReference>
<dbReference type="Proteomes" id="UP000292702">
    <property type="component" value="Unassembled WGS sequence"/>
</dbReference>
<dbReference type="InterPro" id="IPR014729">
    <property type="entry name" value="Rossmann-like_a/b/a_fold"/>
</dbReference>
<reference evidence="2 3" key="1">
    <citation type="submission" date="2018-11" db="EMBL/GenBank/DDBJ databases">
        <title>Genome assembly of Steccherinum ochraceum LE-BIN_3174, the white-rot fungus of the Steccherinaceae family (The Residual Polyporoid clade, Polyporales, Basidiomycota).</title>
        <authorList>
            <person name="Fedorova T.V."/>
            <person name="Glazunova O.A."/>
            <person name="Landesman E.O."/>
            <person name="Moiseenko K.V."/>
            <person name="Psurtseva N.V."/>
            <person name="Savinova O.S."/>
            <person name="Shakhova N.V."/>
            <person name="Tyazhelova T.V."/>
            <person name="Vasina D.V."/>
        </authorList>
    </citation>
    <scope>NUCLEOTIDE SEQUENCE [LARGE SCALE GENOMIC DNA]</scope>
    <source>
        <strain evidence="2 3">LE-BIN_3174</strain>
    </source>
</reference>
<organism evidence="2 3">
    <name type="scientific">Steccherinum ochraceum</name>
    <dbReference type="NCBI Taxonomy" id="92696"/>
    <lineage>
        <taxon>Eukaryota</taxon>
        <taxon>Fungi</taxon>
        <taxon>Dikarya</taxon>
        <taxon>Basidiomycota</taxon>
        <taxon>Agaricomycotina</taxon>
        <taxon>Agaricomycetes</taxon>
        <taxon>Polyporales</taxon>
        <taxon>Steccherinaceae</taxon>
        <taxon>Steccherinum</taxon>
    </lineage>
</organism>
<evidence type="ECO:0000259" key="1">
    <source>
        <dbReference type="Pfam" id="PF01467"/>
    </source>
</evidence>
<dbReference type="GO" id="GO:0015937">
    <property type="term" value="P:coenzyme A biosynthetic process"/>
    <property type="evidence" value="ECO:0007669"/>
    <property type="project" value="TreeGrafter"/>
</dbReference>
<dbReference type="AlphaFoldDB" id="A0A4V2MVZ4"/>
<dbReference type="CDD" id="cd02164">
    <property type="entry name" value="PPAT_CoAS"/>
    <property type="match status" value="1"/>
</dbReference>
<dbReference type="STRING" id="92696.A0A4V2MVZ4"/>
<feature type="domain" description="Cytidyltransferase-like" evidence="1">
    <location>
        <begin position="184"/>
        <end position="334"/>
    </location>
</feature>
<proteinExistence type="predicted"/>
<accession>A0A4V2MVZ4</accession>
<dbReference type="PANTHER" id="PTHR10695">
    <property type="entry name" value="DEPHOSPHO-COA KINASE-RELATED"/>
    <property type="match status" value="1"/>
</dbReference>
<dbReference type="Gene3D" id="3.40.50.620">
    <property type="entry name" value="HUPs"/>
    <property type="match status" value="1"/>
</dbReference>
<dbReference type="InterPro" id="IPR004821">
    <property type="entry name" value="Cyt_trans-like"/>
</dbReference>
<sequence>MAEAEVFESTLLIAPLQTLESSPHYLSSPISVAASKTLKRLRIVLISSLFDAPSAQPSTSSYGVSRTDRWDEVQRLLTYVYVQATKVAQELDRILMDVDVLLQAESETVAESLGRDAHHIFRVSLNNGKDDLSNLPPSILERDGETTWLEPTVYHPPTGLPESHPHTPLHPTESDLPALFPVSVLGGTFDHLHAGHKILLSMAAWITSQKLIVGTTDDALLKNKANKHVLENLSRRIQRTREFLTLFKPSVEYDIVPISDVYGPTAWDPNIQALVVSKETLSGGAAIHKHRKEKGLPALKTFVIDVISSTQANLDAADAEALKKTKMSSTFIREWIVEQQQKGIQVE</sequence>
<dbReference type="GO" id="GO:0004140">
    <property type="term" value="F:dephospho-CoA kinase activity"/>
    <property type="evidence" value="ECO:0007669"/>
    <property type="project" value="TreeGrafter"/>
</dbReference>
<dbReference type="PANTHER" id="PTHR10695:SF46">
    <property type="entry name" value="BIFUNCTIONAL COENZYME A SYNTHASE-RELATED"/>
    <property type="match status" value="1"/>
</dbReference>
<gene>
    <name evidence="2" type="ORF">EIP91_004496</name>
</gene>
<keyword evidence="3" id="KW-1185">Reference proteome</keyword>
<evidence type="ECO:0000313" key="2">
    <source>
        <dbReference type="EMBL" id="TCD64147.1"/>
    </source>
</evidence>
<name>A0A4V2MVZ4_9APHY</name>
<protein>
    <recommendedName>
        <fullName evidence="1">Cytidyltransferase-like domain-containing protein</fullName>
    </recommendedName>
</protein>
<evidence type="ECO:0000313" key="3">
    <source>
        <dbReference type="Proteomes" id="UP000292702"/>
    </source>
</evidence>